<dbReference type="AlphaFoldDB" id="A0A366H4P6"/>
<evidence type="ECO:0000313" key="2">
    <source>
        <dbReference type="Proteomes" id="UP000253426"/>
    </source>
</evidence>
<name>A0A366H4P6_9BACT</name>
<accession>A0A366H4P6</accession>
<dbReference type="EMBL" id="QNRR01000015">
    <property type="protein sequence ID" value="RBP36985.1"/>
    <property type="molecule type" value="Genomic_DNA"/>
</dbReference>
<organism evidence="1 2">
    <name type="scientific">Roseimicrobium gellanilyticum</name>
    <dbReference type="NCBI Taxonomy" id="748857"/>
    <lineage>
        <taxon>Bacteria</taxon>
        <taxon>Pseudomonadati</taxon>
        <taxon>Verrucomicrobiota</taxon>
        <taxon>Verrucomicrobiia</taxon>
        <taxon>Verrucomicrobiales</taxon>
        <taxon>Verrucomicrobiaceae</taxon>
        <taxon>Roseimicrobium</taxon>
    </lineage>
</organism>
<dbReference type="Proteomes" id="UP000253426">
    <property type="component" value="Unassembled WGS sequence"/>
</dbReference>
<sequence length="181" mass="19808">MSCRTKLTILSIFVVLCGIPAGYLAITWHPASPLTFHLESTEPTVGNDNKLGSYRARRVRIGNTSPGSIEFHGATLLSQGGAIVFRDAPPGMVLAQSLTQSDRGASVLVIPANGHVVADALLLPELISEVPKGQVWTLYRWQSSPRSSIQQWLLNYGPRWLTDRVPKLKEWEEVIPLEGGP</sequence>
<evidence type="ECO:0000313" key="1">
    <source>
        <dbReference type="EMBL" id="RBP36985.1"/>
    </source>
</evidence>
<dbReference type="RefSeq" id="WP_113961759.1">
    <property type="nucleotide sequence ID" value="NZ_QNRR01000015.1"/>
</dbReference>
<keyword evidence="2" id="KW-1185">Reference proteome</keyword>
<protein>
    <submittedName>
        <fullName evidence="1">Uncharacterized protein</fullName>
    </submittedName>
</protein>
<gene>
    <name evidence="1" type="ORF">DES53_115126</name>
</gene>
<reference evidence="1 2" key="1">
    <citation type="submission" date="2018-06" db="EMBL/GenBank/DDBJ databases">
        <title>Genomic Encyclopedia of Type Strains, Phase IV (KMG-IV): sequencing the most valuable type-strain genomes for metagenomic binning, comparative biology and taxonomic classification.</title>
        <authorList>
            <person name="Goeker M."/>
        </authorList>
    </citation>
    <scope>NUCLEOTIDE SEQUENCE [LARGE SCALE GENOMIC DNA]</scope>
    <source>
        <strain evidence="1 2">DSM 25532</strain>
    </source>
</reference>
<comment type="caution">
    <text evidence="1">The sequence shown here is derived from an EMBL/GenBank/DDBJ whole genome shotgun (WGS) entry which is preliminary data.</text>
</comment>
<proteinExistence type="predicted"/>